<evidence type="ECO:0000313" key="3">
    <source>
        <dbReference type="EMBL" id="MFC6282966.1"/>
    </source>
</evidence>
<feature type="domain" description="GGDEF" evidence="2">
    <location>
        <begin position="241"/>
        <end position="374"/>
    </location>
</feature>
<dbReference type="EMBL" id="JBHSRS010000081">
    <property type="protein sequence ID" value="MFC6282966.1"/>
    <property type="molecule type" value="Genomic_DNA"/>
</dbReference>
<feature type="transmembrane region" description="Helical" evidence="1">
    <location>
        <begin position="144"/>
        <end position="162"/>
    </location>
</feature>
<feature type="transmembrane region" description="Helical" evidence="1">
    <location>
        <begin position="174"/>
        <end position="196"/>
    </location>
</feature>
<evidence type="ECO:0000313" key="4">
    <source>
        <dbReference type="Proteomes" id="UP001596270"/>
    </source>
</evidence>
<organism evidence="3 4">
    <name type="scientific">Polaromonas aquatica</name>
    <dbReference type="NCBI Taxonomy" id="332657"/>
    <lineage>
        <taxon>Bacteria</taxon>
        <taxon>Pseudomonadati</taxon>
        <taxon>Pseudomonadota</taxon>
        <taxon>Betaproteobacteria</taxon>
        <taxon>Burkholderiales</taxon>
        <taxon>Comamonadaceae</taxon>
        <taxon>Polaromonas</taxon>
    </lineage>
</organism>
<accession>A0ABW1U2K3</accession>
<dbReference type="SUPFAM" id="SSF55073">
    <property type="entry name" value="Nucleotide cyclase"/>
    <property type="match status" value="1"/>
</dbReference>
<protein>
    <submittedName>
        <fullName evidence="3">GGDEF domain-containing protein</fullName>
    </submittedName>
</protein>
<name>A0ABW1U2K3_9BURK</name>
<keyword evidence="1" id="KW-1133">Transmembrane helix</keyword>
<dbReference type="InterPro" id="IPR000160">
    <property type="entry name" value="GGDEF_dom"/>
</dbReference>
<dbReference type="InterPro" id="IPR029787">
    <property type="entry name" value="Nucleotide_cyclase"/>
</dbReference>
<keyword evidence="1" id="KW-0812">Transmembrane</keyword>
<proteinExistence type="predicted"/>
<dbReference type="PROSITE" id="PS50887">
    <property type="entry name" value="GGDEF"/>
    <property type="match status" value="1"/>
</dbReference>
<keyword evidence="1" id="KW-0472">Membrane</keyword>
<comment type="caution">
    <text evidence="3">The sequence shown here is derived from an EMBL/GenBank/DDBJ whole genome shotgun (WGS) entry which is preliminary data.</text>
</comment>
<sequence>MPDISHLSIYLSGAFGGICVLVLLLSLLIGYAYTERMLWWHAGALAAALPAQGLSESSPQLSAMLWVAQLAFAARALCVAAGSSGALRLPAIVLQALSFSLIPLVGIALVFLPFSAGLLGLLLPPWAAVTGWYIFRAWNQSRPWIAWMAFGQLALLAQHLLWRSAVPGLGQINPHVGSLAALAVFAISIYLGMVWFSRLRAENALRVEARERVDPLTGLAMPRVFFDRVDGAIVRSHNLGYACALMLIRVDNIEEVVAEQGLDNSERVVLAASRAIAGTLRSHDSAARLTGNCFGVMVEGIAEGTANDLATRVLANGLRAGEWGLTGSELQLQIALVEIDRADIQSPAVLRKLEEALQEMADHHDSSRIRMLPRIRGKQGV</sequence>
<feature type="transmembrane region" description="Helical" evidence="1">
    <location>
        <begin position="7"/>
        <end position="33"/>
    </location>
</feature>
<evidence type="ECO:0000256" key="1">
    <source>
        <dbReference type="SAM" id="Phobius"/>
    </source>
</evidence>
<dbReference type="RefSeq" id="WP_371435274.1">
    <property type="nucleotide sequence ID" value="NZ_JBHSRS010000081.1"/>
</dbReference>
<keyword evidence="4" id="KW-1185">Reference proteome</keyword>
<feature type="transmembrane region" description="Helical" evidence="1">
    <location>
        <begin position="89"/>
        <end position="112"/>
    </location>
</feature>
<evidence type="ECO:0000259" key="2">
    <source>
        <dbReference type="PROSITE" id="PS50887"/>
    </source>
</evidence>
<reference evidence="4" key="1">
    <citation type="journal article" date="2019" name="Int. J. Syst. Evol. Microbiol.">
        <title>The Global Catalogue of Microorganisms (GCM) 10K type strain sequencing project: providing services to taxonomists for standard genome sequencing and annotation.</title>
        <authorList>
            <consortium name="The Broad Institute Genomics Platform"/>
            <consortium name="The Broad Institute Genome Sequencing Center for Infectious Disease"/>
            <person name="Wu L."/>
            <person name="Ma J."/>
        </authorList>
    </citation>
    <scope>NUCLEOTIDE SEQUENCE [LARGE SCALE GENOMIC DNA]</scope>
    <source>
        <strain evidence="4">CCUG 39402</strain>
    </source>
</reference>
<dbReference type="InterPro" id="IPR043128">
    <property type="entry name" value="Rev_trsase/Diguanyl_cyclase"/>
</dbReference>
<dbReference type="Pfam" id="PF00990">
    <property type="entry name" value="GGDEF"/>
    <property type="match status" value="1"/>
</dbReference>
<dbReference type="SMART" id="SM00267">
    <property type="entry name" value="GGDEF"/>
    <property type="match status" value="1"/>
</dbReference>
<gene>
    <name evidence="3" type="ORF">ACFQND_17215</name>
</gene>
<dbReference type="Gene3D" id="3.30.70.270">
    <property type="match status" value="1"/>
</dbReference>
<dbReference type="Proteomes" id="UP001596270">
    <property type="component" value="Unassembled WGS sequence"/>
</dbReference>